<dbReference type="Proteomes" id="UP000269396">
    <property type="component" value="Unassembled WGS sequence"/>
</dbReference>
<protein>
    <submittedName>
        <fullName evidence="1">Uncharacterized protein</fullName>
    </submittedName>
</protein>
<gene>
    <name evidence="1" type="ORF">SMTD_LOCUS9931</name>
</gene>
<name>A0A183P6E5_9TREM</name>
<dbReference type="EMBL" id="UZAL01030111">
    <property type="protein sequence ID" value="VDP52157.1"/>
    <property type="molecule type" value="Genomic_DNA"/>
</dbReference>
<accession>A0A183P6E5</accession>
<proteinExistence type="predicted"/>
<evidence type="ECO:0000313" key="1">
    <source>
        <dbReference type="EMBL" id="VDP52157.1"/>
    </source>
</evidence>
<sequence>MYISTRLRICVSISSSIHPDIPQDYGPNIKKLEFWNHLENEITSGYYVVSTLDFQSSFLIVGQLSHSILTTKVHFLKNSDSLQSIR</sequence>
<keyword evidence="2" id="KW-1185">Reference proteome</keyword>
<organism evidence="1 2">
    <name type="scientific">Schistosoma mattheei</name>
    <dbReference type="NCBI Taxonomy" id="31246"/>
    <lineage>
        <taxon>Eukaryota</taxon>
        <taxon>Metazoa</taxon>
        <taxon>Spiralia</taxon>
        <taxon>Lophotrochozoa</taxon>
        <taxon>Platyhelminthes</taxon>
        <taxon>Trematoda</taxon>
        <taxon>Digenea</taxon>
        <taxon>Strigeidida</taxon>
        <taxon>Schistosomatoidea</taxon>
        <taxon>Schistosomatidae</taxon>
        <taxon>Schistosoma</taxon>
    </lineage>
</organism>
<dbReference type="AlphaFoldDB" id="A0A183P6E5"/>
<reference evidence="1 2" key="1">
    <citation type="submission" date="2018-11" db="EMBL/GenBank/DDBJ databases">
        <authorList>
            <consortium name="Pathogen Informatics"/>
        </authorList>
    </citation>
    <scope>NUCLEOTIDE SEQUENCE [LARGE SCALE GENOMIC DNA]</scope>
    <source>
        <strain>Denwood</strain>
        <strain evidence="2">Zambia</strain>
    </source>
</reference>
<evidence type="ECO:0000313" key="2">
    <source>
        <dbReference type="Proteomes" id="UP000269396"/>
    </source>
</evidence>